<dbReference type="Gene3D" id="2.160.10.10">
    <property type="entry name" value="Hexapeptide repeat proteins"/>
    <property type="match status" value="1"/>
</dbReference>
<dbReference type="GO" id="GO:0008374">
    <property type="term" value="F:O-acyltransferase activity"/>
    <property type="evidence" value="ECO:0007669"/>
    <property type="project" value="TreeGrafter"/>
</dbReference>
<dbReference type="GO" id="GO:0005829">
    <property type="term" value="C:cytosol"/>
    <property type="evidence" value="ECO:0007669"/>
    <property type="project" value="TreeGrafter"/>
</dbReference>
<accession>A0A1I2VSN8</accession>
<keyword evidence="5" id="KW-1185">Reference proteome</keyword>
<keyword evidence="3" id="KW-0472">Membrane</keyword>
<evidence type="ECO:0000256" key="3">
    <source>
        <dbReference type="SAM" id="Phobius"/>
    </source>
</evidence>
<dbReference type="InterPro" id="IPR001451">
    <property type="entry name" value="Hexapep"/>
</dbReference>
<gene>
    <name evidence="4" type="ORF">SAMN05216175_11923</name>
</gene>
<sequence length="189" mass="21272">MFQNLEKFTVPHGFRGRNIFTVQLWWFVSSLLFACSPQFMYRWRVFILKCFGASIGDNVIIRPSVKITYPWKLTIGDNSWIGDDVELYTLGEIIIGSNSVVSQRSYLSTGSHDYQSDTFDIFAKPIIIKDEVWIATDVFIAPAVTIGKGCVVGARSSVYQDMPAGMICYGYPAKPIKPRIGNEVPTLQP</sequence>
<keyword evidence="3" id="KW-0812">Transmembrane</keyword>
<comment type="similarity">
    <text evidence="1">Belongs to the transferase hexapeptide repeat family.</text>
</comment>
<evidence type="ECO:0000313" key="4">
    <source>
        <dbReference type="EMBL" id="SFG92160.1"/>
    </source>
</evidence>
<dbReference type="InterPro" id="IPR011004">
    <property type="entry name" value="Trimer_LpxA-like_sf"/>
</dbReference>
<dbReference type="OrthoDB" id="9815592at2"/>
<evidence type="ECO:0000256" key="1">
    <source>
        <dbReference type="ARBA" id="ARBA00007274"/>
    </source>
</evidence>
<dbReference type="PANTHER" id="PTHR23416:SF23">
    <property type="entry name" value="ACETYLTRANSFERASE C18B11.09C-RELATED"/>
    <property type="match status" value="1"/>
</dbReference>
<dbReference type="Pfam" id="PF14602">
    <property type="entry name" value="Hexapep_2"/>
    <property type="match status" value="2"/>
</dbReference>
<dbReference type="Proteomes" id="UP000198623">
    <property type="component" value="Unassembled WGS sequence"/>
</dbReference>
<dbReference type="PANTHER" id="PTHR23416">
    <property type="entry name" value="SIALIC ACID SYNTHASE-RELATED"/>
    <property type="match status" value="1"/>
</dbReference>
<proteinExistence type="inferred from homology"/>
<evidence type="ECO:0000313" key="5">
    <source>
        <dbReference type="Proteomes" id="UP000198623"/>
    </source>
</evidence>
<protein>
    <submittedName>
        <fullName evidence="4">Putative colanic acid biosynthesis acetyltransferase WcaF</fullName>
    </submittedName>
</protein>
<keyword evidence="3" id="KW-1133">Transmembrane helix</keyword>
<dbReference type="InterPro" id="IPR051159">
    <property type="entry name" value="Hexapeptide_acetyltransf"/>
</dbReference>
<dbReference type="NCBIfam" id="NF007797">
    <property type="entry name" value="PRK10502.1"/>
    <property type="match status" value="1"/>
</dbReference>
<organism evidence="4 5">
    <name type="scientific">Neptunomonas qingdaonensis</name>
    <dbReference type="NCBI Taxonomy" id="1045558"/>
    <lineage>
        <taxon>Bacteria</taxon>
        <taxon>Pseudomonadati</taxon>
        <taxon>Pseudomonadota</taxon>
        <taxon>Gammaproteobacteria</taxon>
        <taxon>Oceanospirillales</taxon>
        <taxon>Oceanospirillaceae</taxon>
        <taxon>Neptunomonas</taxon>
    </lineage>
</organism>
<evidence type="ECO:0000256" key="2">
    <source>
        <dbReference type="ARBA" id="ARBA00022679"/>
    </source>
</evidence>
<reference evidence="5" key="1">
    <citation type="submission" date="2016-10" db="EMBL/GenBank/DDBJ databases">
        <authorList>
            <person name="Varghese N."/>
            <person name="Submissions S."/>
        </authorList>
    </citation>
    <scope>NUCLEOTIDE SEQUENCE [LARGE SCALE GENOMIC DNA]</scope>
    <source>
        <strain evidence="5">CGMCC 1.10971</strain>
    </source>
</reference>
<dbReference type="AlphaFoldDB" id="A0A1I2VSN8"/>
<feature type="transmembrane region" description="Helical" evidence="3">
    <location>
        <begin position="20"/>
        <end position="41"/>
    </location>
</feature>
<dbReference type="STRING" id="1045558.SAMN05216175_11923"/>
<dbReference type="PROSITE" id="PS51257">
    <property type="entry name" value="PROKAR_LIPOPROTEIN"/>
    <property type="match status" value="1"/>
</dbReference>
<dbReference type="EMBL" id="FOOU01000019">
    <property type="protein sequence ID" value="SFG92160.1"/>
    <property type="molecule type" value="Genomic_DNA"/>
</dbReference>
<keyword evidence="2 4" id="KW-0808">Transferase</keyword>
<dbReference type="CDD" id="cd05825">
    <property type="entry name" value="LbH_wcaF_like"/>
    <property type="match status" value="1"/>
</dbReference>
<dbReference type="RefSeq" id="WP_090730526.1">
    <property type="nucleotide sequence ID" value="NZ_FOOU01000019.1"/>
</dbReference>
<dbReference type="SUPFAM" id="SSF51161">
    <property type="entry name" value="Trimeric LpxA-like enzymes"/>
    <property type="match status" value="1"/>
</dbReference>
<name>A0A1I2VSN8_9GAMM</name>